<feature type="region of interest" description="Disordered" evidence="1">
    <location>
        <begin position="1"/>
        <end position="32"/>
    </location>
</feature>
<evidence type="ECO:0000313" key="3">
    <source>
        <dbReference type="Proteomes" id="UP000289738"/>
    </source>
</evidence>
<gene>
    <name evidence="2" type="ORF">Ahy_A01g001831</name>
</gene>
<name>A0A445EPR5_ARAHY</name>
<dbReference type="EMBL" id="SDMP01000001">
    <property type="protein sequence ID" value="RYR77397.1"/>
    <property type="molecule type" value="Genomic_DNA"/>
</dbReference>
<reference evidence="2 3" key="1">
    <citation type="submission" date="2019-01" db="EMBL/GenBank/DDBJ databases">
        <title>Sequencing of cultivated peanut Arachis hypogaea provides insights into genome evolution and oil improvement.</title>
        <authorList>
            <person name="Chen X."/>
        </authorList>
    </citation>
    <scope>NUCLEOTIDE SEQUENCE [LARGE SCALE GENOMIC DNA]</scope>
    <source>
        <strain evidence="3">cv. Fuhuasheng</strain>
        <tissue evidence="2">Leaves</tissue>
    </source>
</reference>
<accession>A0A445EPR5</accession>
<sequence>MKQRRKRRRNAKKKEKKKEEEEEKEEREEEEVSRPFIIRKVIMKRPTDTIYLPHDVWVLIIVKAAANSIQDLCSLRMSCTDVPNEGEEDIVYQRASIPYTQQIW</sequence>
<dbReference type="AlphaFoldDB" id="A0A445EPR5"/>
<evidence type="ECO:0000313" key="2">
    <source>
        <dbReference type="EMBL" id="RYR77397.1"/>
    </source>
</evidence>
<proteinExistence type="predicted"/>
<protein>
    <submittedName>
        <fullName evidence="2">Uncharacterized protein</fullName>
    </submittedName>
</protein>
<keyword evidence="3" id="KW-1185">Reference proteome</keyword>
<comment type="caution">
    <text evidence="2">The sequence shown here is derived from an EMBL/GenBank/DDBJ whole genome shotgun (WGS) entry which is preliminary data.</text>
</comment>
<organism evidence="2 3">
    <name type="scientific">Arachis hypogaea</name>
    <name type="common">Peanut</name>
    <dbReference type="NCBI Taxonomy" id="3818"/>
    <lineage>
        <taxon>Eukaryota</taxon>
        <taxon>Viridiplantae</taxon>
        <taxon>Streptophyta</taxon>
        <taxon>Embryophyta</taxon>
        <taxon>Tracheophyta</taxon>
        <taxon>Spermatophyta</taxon>
        <taxon>Magnoliopsida</taxon>
        <taxon>eudicotyledons</taxon>
        <taxon>Gunneridae</taxon>
        <taxon>Pentapetalae</taxon>
        <taxon>rosids</taxon>
        <taxon>fabids</taxon>
        <taxon>Fabales</taxon>
        <taxon>Fabaceae</taxon>
        <taxon>Papilionoideae</taxon>
        <taxon>50 kb inversion clade</taxon>
        <taxon>dalbergioids sensu lato</taxon>
        <taxon>Dalbergieae</taxon>
        <taxon>Pterocarpus clade</taxon>
        <taxon>Arachis</taxon>
    </lineage>
</organism>
<feature type="compositionally biased region" description="Acidic residues" evidence="1">
    <location>
        <begin position="20"/>
        <end position="31"/>
    </location>
</feature>
<feature type="compositionally biased region" description="Basic residues" evidence="1">
    <location>
        <begin position="1"/>
        <end position="16"/>
    </location>
</feature>
<evidence type="ECO:0000256" key="1">
    <source>
        <dbReference type="SAM" id="MobiDB-lite"/>
    </source>
</evidence>
<dbReference type="Proteomes" id="UP000289738">
    <property type="component" value="Chromosome A01"/>
</dbReference>